<dbReference type="PANTHER" id="PTHR30055">
    <property type="entry name" value="HTH-TYPE TRANSCRIPTIONAL REGULATOR RUTR"/>
    <property type="match status" value="1"/>
</dbReference>
<evidence type="ECO:0000313" key="4">
    <source>
        <dbReference type="EMBL" id="MBP2184559.1"/>
    </source>
</evidence>
<dbReference type="Pfam" id="PF00440">
    <property type="entry name" value="TetR_N"/>
    <property type="match status" value="1"/>
</dbReference>
<comment type="caution">
    <text evidence="4">The sequence shown here is derived from an EMBL/GenBank/DDBJ whole genome shotgun (WGS) entry which is preliminary data.</text>
</comment>
<dbReference type="InterPro" id="IPR009057">
    <property type="entry name" value="Homeodomain-like_sf"/>
</dbReference>
<dbReference type="InterPro" id="IPR001647">
    <property type="entry name" value="HTH_TetR"/>
</dbReference>
<dbReference type="EMBL" id="JAGGMS010000001">
    <property type="protein sequence ID" value="MBP2184559.1"/>
    <property type="molecule type" value="Genomic_DNA"/>
</dbReference>
<dbReference type="Proteomes" id="UP000741013">
    <property type="component" value="Unassembled WGS sequence"/>
</dbReference>
<gene>
    <name evidence="4" type="ORF">JOM49_006085</name>
</gene>
<organism evidence="4 5">
    <name type="scientific">Amycolatopsis magusensis</name>
    <dbReference type="NCBI Taxonomy" id="882444"/>
    <lineage>
        <taxon>Bacteria</taxon>
        <taxon>Bacillati</taxon>
        <taxon>Actinomycetota</taxon>
        <taxon>Actinomycetes</taxon>
        <taxon>Pseudonocardiales</taxon>
        <taxon>Pseudonocardiaceae</taxon>
        <taxon>Amycolatopsis</taxon>
    </lineage>
</organism>
<name>A0ABS4PYQ7_9PSEU</name>
<sequence length="187" mass="21200">MRSVPPAAPRRVDARRNRETILRAADQAFTENAEVVALDEIARRAGLGRATVYRHFPDRKALGLAVAAEHLAALKKVVRQRRSFRELLHTVLSMQAERRPLVRLFRELPERSQRQFTHALIAVLRPAFDEAQRQGTLRRDIQPADLALLFEMLEAALTSGPAPMDRAEPARRLVEVLLDGLFQDART</sequence>
<keyword evidence="5" id="KW-1185">Reference proteome</keyword>
<evidence type="ECO:0000256" key="1">
    <source>
        <dbReference type="ARBA" id="ARBA00023125"/>
    </source>
</evidence>
<dbReference type="InterPro" id="IPR049445">
    <property type="entry name" value="TetR_SbtR-like_C"/>
</dbReference>
<evidence type="ECO:0000313" key="5">
    <source>
        <dbReference type="Proteomes" id="UP000741013"/>
    </source>
</evidence>
<reference evidence="4 5" key="1">
    <citation type="submission" date="2021-03" db="EMBL/GenBank/DDBJ databases">
        <title>Sequencing the genomes of 1000 actinobacteria strains.</title>
        <authorList>
            <person name="Klenk H.-P."/>
        </authorList>
    </citation>
    <scope>NUCLEOTIDE SEQUENCE [LARGE SCALE GENOMIC DNA]</scope>
    <source>
        <strain evidence="4 5">DSM 45510</strain>
    </source>
</reference>
<keyword evidence="1 2" id="KW-0238">DNA-binding</keyword>
<dbReference type="PANTHER" id="PTHR30055:SF223">
    <property type="entry name" value="HTH-TYPE TRANSCRIPTIONAL REGULATOR UIDR"/>
    <property type="match status" value="1"/>
</dbReference>
<dbReference type="SUPFAM" id="SSF48498">
    <property type="entry name" value="Tetracyclin repressor-like, C-terminal domain"/>
    <property type="match status" value="1"/>
</dbReference>
<dbReference type="InterPro" id="IPR036271">
    <property type="entry name" value="Tet_transcr_reg_TetR-rel_C_sf"/>
</dbReference>
<evidence type="ECO:0000259" key="3">
    <source>
        <dbReference type="PROSITE" id="PS50977"/>
    </source>
</evidence>
<proteinExistence type="predicted"/>
<dbReference type="Gene3D" id="1.10.357.10">
    <property type="entry name" value="Tetracycline Repressor, domain 2"/>
    <property type="match status" value="1"/>
</dbReference>
<accession>A0ABS4PYQ7</accession>
<feature type="domain" description="HTH tetR-type" evidence="3">
    <location>
        <begin position="15"/>
        <end position="74"/>
    </location>
</feature>
<dbReference type="RefSeq" id="WP_209667561.1">
    <property type="nucleotide sequence ID" value="NZ_JAGGMS010000001.1"/>
</dbReference>
<dbReference type="PROSITE" id="PS50977">
    <property type="entry name" value="HTH_TETR_2"/>
    <property type="match status" value="1"/>
</dbReference>
<dbReference type="SUPFAM" id="SSF46689">
    <property type="entry name" value="Homeodomain-like"/>
    <property type="match status" value="1"/>
</dbReference>
<evidence type="ECO:0000256" key="2">
    <source>
        <dbReference type="PROSITE-ProRule" id="PRU00335"/>
    </source>
</evidence>
<dbReference type="InterPro" id="IPR050109">
    <property type="entry name" value="HTH-type_TetR-like_transc_reg"/>
</dbReference>
<dbReference type="PRINTS" id="PR00455">
    <property type="entry name" value="HTHTETR"/>
</dbReference>
<protein>
    <submittedName>
        <fullName evidence="4">AcrR family transcriptional regulator</fullName>
    </submittedName>
</protein>
<feature type="DNA-binding region" description="H-T-H motif" evidence="2">
    <location>
        <begin position="37"/>
        <end position="56"/>
    </location>
</feature>
<dbReference type="Pfam" id="PF21597">
    <property type="entry name" value="TetR_C_43"/>
    <property type="match status" value="1"/>
</dbReference>